<evidence type="ECO:0000256" key="8">
    <source>
        <dbReference type="ARBA" id="ARBA00023136"/>
    </source>
</evidence>
<keyword evidence="6 11" id="KW-0812">Transmembrane</keyword>
<comment type="subcellular location">
    <subcellularLocation>
        <location evidence="1">Cell inner membrane</location>
        <topology evidence="1">Single-pass membrane protein</topology>
    </subcellularLocation>
</comment>
<gene>
    <name evidence="13" type="ORF">GCM10022277_42160</name>
</gene>
<protein>
    <recommendedName>
        <fullName evidence="2">Type II secretion system protein H</fullName>
    </recommendedName>
    <alternativeName>
        <fullName evidence="10">General secretion pathway protein H</fullName>
    </alternativeName>
</protein>
<keyword evidence="3" id="KW-1003">Cell membrane</keyword>
<dbReference type="EMBL" id="BAABBN010000015">
    <property type="protein sequence ID" value="GAA3941819.1"/>
    <property type="molecule type" value="Genomic_DNA"/>
</dbReference>
<dbReference type="InterPro" id="IPR012902">
    <property type="entry name" value="N_methyl_site"/>
</dbReference>
<evidence type="ECO:0000256" key="4">
    <source>
        <dbReference type="ARBA" id="ARBA00022481"/>
    </source>
</evidence>
<name>A0ABP7NB50_9GAMM</name>
<keyword evidence="7 11" id="KW-1133">Transmembrane helix</keyword>
<evidence type="ECO:0000256" key="7">
    <source>
        <dbReference type="ARBA" id="ARBA00022989"/>
    </source>
</evidence>
<dbReference type="Pfam" id="PF07963">
    <property type="entry name" value="N_methyl"/>
    <property type="match status" value="1"/>
</dbReference>
<dbReference type="InterPro" id="IPR045584">
    <property type="entry name" value="Pilin-like"/>
</dbReference>
<evidence type="ECO:0000256" key="3">
    <source>
        <dbReference type="ARBA" id="ARBA00022475"/>
    </source>
</evidence>
<evidence type="ECO:0000256" key="6">
    <source>
        <dbReference type="ARBA" id="ARBA00022692"/>
    </source>
</evidence>
<dbReference type="RefSeq" id="WP_344800636.1">
    <property type="nucleotide sequence ID" value="NZ_BAABBN010000015.1"/>
</dbReference>
<feature type="domain" description="General secretion pathway GspH" evidence="12">
    <location>
        <begin position="52"/>
        <end position="164"/>
    </location>
</feature>
<evidence type="ECO:0000256" key="2">
    <source>
        <dbReference type="ARBA" id="ARBA00021549"/>
    </source>
</evidence>
<dbReference type="PROSITE" id="PS00409">
    <property type="entry name" value="PROKAR_NTER_METHYL"/>
    <property type="match status" value="1"/>
</dbReference>
<keyword evidence="14" id="KW-1185">Reference proteome</keyword>
<dbReference type="Pfam" id="PF12019">
    <property type="entry name" value="GspH"/>
    <property type="match status" value="1"/>
</dbReference>
<proteinExistence type="inferred from homology"/>
<dbReference type="InterPro" id="IPR022346">
    <property type="entry name" value="T2SS_GspH"/>
</dbReference>
<evidence type="ECO:0000313" key="14">
    <source>
        <dbReference type="Proteomes" id="UP001501565"/>
    </source>
</evidence>
<accession>A0ABP7NB50</accession>
<evidence type="ECO:0000256" key="10">
    <source>
        <dbReference type="ARBA" id="ARBA00030775"/>
    </source>
</evidence>
<feature type="transmembrane region" description="Helical" evidence="11">
    <location>
        <begin position="21"/>
        <end position="39"/>
    </location>
</feature>
<comment type="similarity">
    <text evidence="9">Belongs to the GSP H family.</text>
</comment>
<evidence type="ECO:0000256" key="5">
    <source>
        <dbReference type="ARBA" id="ARBA00022519"/>
    </source>
</evidence>
<dbReference type="SUPFAM" id="SSF54523">
    <property type="entry name" value="Pili subunits"/>
    <property type="match status" value="1"/>
</dbReference>
<dbReference type="Gene3D" id="3.55.40.10">
    <property type="entry name" value="minor pseudopilin epsh domain"/>
    <property type="match status" value="1"/>
</dbReference>
<dbReference type="Proteomes" id="UP001501565">
    <property type="component" value="Unassembled WGS sequence"/>
</dbReference>
<evidence type="ECO:0000313" key="13">
    <source>
        <dbReference type="EMBL" id="GAA3941819.1"/>
    </source>
</evidence>
<keyword evidence="4" id="KW-0488">Methylation</keyword>
<comment type="caution">
    <text evidence="13">The sequence shown here is derived from an EMBL/GenBank/DDBJ whole genome shotgun (WGS) entry which is preliminary data.</text>
</comment>
<organism evidence="13 14">
    <name type="scientific">Litoribacillus peritrichatus</name>
    <dbReference type="NCBI Taxonomy" id="718191"/>
    <lineage>
        <taxon>Bacteria</taxon>
        <taxon>Pseudomonadati</taxon>
        <taxon>Pseudomonadota</taxon>
        <taxon>Gammaproteobacteria</taxon>
        <taxon>Oceanospirillales</taxon>
        <taxon>Oceanospirillaceae</taxon>
        <taxon>Litoribacillus</taxon>
    </lineage>
</organism>
<dbReference type="NCBIfam" id="TIGR02532">
    <property type="entry name" value="IV_pilin_GFxxxE"/>
    <property type="match status" value="1"/>
</dbReference>
<keyword evidence="8 11" id="KW-0472">Membrane</keyword>
<keyword evidence="5" id="KW-0997">Cell inner membrane</keyword>
<reference evidence="14" key="1">
    <citation type="journal article" date="2019" name="Int. J. Syst. Evol. Microbiol.">
        <title>The Global Catalogue of Microorganisms (GCM) 10K type strain sequencing project: providing services to taxonomists for standard genome sequencing and annotation.</title>
        <authorList>
            <consortium name="The Broad Institute Genomics Platform"/>
            <consortium name="The Broad Institute Genome Sequencing Center for Infectious Disease"/>
            <person name="Wu L."/>
            <person name="Ma J."/>
        </authorList>
    </citation>
    <scope>NUCLEOTIDE SEQUENCE [LARGE SCALE GENOMIC DNA]</scope>
    <source>
        <strain evidence="14">JCM 17551</strain>
    </source>
</reference>
<evidence type="ECO:0000256" key="9">
    <source>
        <dbReference type="ARBA" id="ARBA00025772"/>
    </source>
</evidence>
<evidence type="ECO:0000256" key="1">
    <source>
        <dbReference type="ARBA" id="ARBA00004377"/>
    </source>
</evidence>
<evidence type="ECO:0000256" key="11">
    <source>
        <dbReference type="SAM" id="Phobius"/>
    </source>
</evidence>
<evidence type="ECO:0000259" key="12">
    <source>
        <dbReference type="Pfam" id="PF12019"/>
    </source>
</evidence>
<sequence length="180" mass="19241">MALKNHFNKYSSQTGFSLIELMVTLGVLGALLVAAFPGFNELITGQRLKTQTNDTLTAVLFAKSEAIKRRSSVTICAMKTNVENQCGASGTEWANGWIVFDDIDADGIVDNGEDILKFNGDYDRLTSKSTISAITLDEQGAANASVDIEFCFAEANGDKARNLAMAAIGSPVISSKENCS</sequence>